<evidence type="ECO:0000256" key="1">
    <source>
        <dbReference type="ARBA" id="ARBA00022723"/>
    </source>
</evidence>
<feature type="domain" description="MYND-type" evidence="5">
    <location>
        <begin position="371"/>
        <end position="412"/>
    </location>
</feature>
<dbReference type="Proteomes" id="UP001218218">
    <property type="component" value="Unassembled WGS sequence"/>
</dbReference>
<comment type="caution">
    <text evidence="6">The sequence shown here is derived from an EMBL/GenBank/DDBJ whole genome shotgun (WGS) entry which is preliminary data.</text>
</comment>
<keyword evidence="7" id="KW-1185">Reference proteome</keyword>
<evidence type="ECO:0000256" key="2">
    <source>
        <dbReference type="ARBA" id="ARBA00022771"/>
    </source>
</evidence>
<evidence type="ECO:0000313" key="6">
    <source>
        <dbReference type="EMBL" id="KAJ7304616.1"/>
    </source>
</evidence>
<protein>
    <recommendedName>
        <fullName evidence="5">MYND-type domain-containing protein</fullName>
    </recommendedName>
</protein>
<name>A0AAD7E992_9AGAR</name>
<keyword evidence="2 4" id="KW-0863">Zinc-finger</keyword>
<proteinExistence type="predicted"/>
<dbReference type="InterPro" id="IPR002893">
    <property type="entry name" value="Znf_MYND"/>
</dbReference>
<keyword evidence="1" id="KW-0479">Metal-binding</keyword>
<evidence type="ECO:0000313" key="7">
    <source>
        <dbReference type="Proteomes" id="UP001218218"/>
    </source>
</evidence>
<evidence type="ECO:0000256" key="3">
    <source>
        <dbReference type="ARBA" id="ARBA00022833"/>
    </source>
</evidence>
<keyword evidence="3" id="KW-0862">Zinc</keyword>
<dbReference type="EMBL" id="JARIHO010000100">
    <property type="protein sequence ID" value="KAJ7304616.1"/>
    <property type="molecule type" value="Genomic_DNA"/>
</dbReference>
<dbReference type="Gene3D" id="6.10.140.2220">
    <property type="match status" value="1"/>
</dbReference>
<dbReference type="GO" id="GO:0008270">
    <property type="term" value="F:zinc ion binding"/>
    <property type="evidence" value="ECO:0007669"/>
    <property type="project" value="UniProtKB-KW"/>
</dbReference>
<dbReference type="Pfam" id="PF01753">
    <property type="entry name" value="zf-MYND"/>
    <property type="match status" value="1"/>
</dbReference>
<dbReference type="AlphaFoldDB" id="A0AAD7E992"/>
<reference evidence="6" key="1">
    <citation type="submission" date="2023-03" db="EMBL/GenBank/DDBJ databases">
        <title>Massive genome expansion in bonnet fungi (Mycena s.s.) driven by repeated elements and novel gene families across ecological guilds.</title>
        <authorList>
            <consortium name="Lawrence Berkeley National Laboratory"/>
            <person name="Harder C.B."/>
            <person name="Miyauchi S."/>
            <person name="Viragh M."/>
            <person name="Kuo A."/>
            <person name="Thoen E."/>
            <person name="Andreopoulos B."/>
            <person name="Lu D."/>
            <person name="Skrede I."/>
            <person name="Drula E."/>
            <person name="Henrissat B."/>
            <person name="Morin E."/>
            <person name="Kohler A."/>
            <person name="Barry K."/>
            <person name="LaButti K."/>
            <person name="Morin E."/>
            <person name="Salamov A."/>
            <person name="Lipzen A."/>
            <person name="Mereny Z."/>
            <person name="Hegedus B."/>
            <person name="Baldrian P."/>
            <person name="Stursova M."/>
            <person name="Weitz H."/>
            <person name="Taylor A."/>
            <person name="Grigoriev I.V."/>
            <person name="Nagy L.G."/>
            <person name="Martin F."/>
            <person name="Kauserud H."/>
        </authorList>
    </citation>
    <scope>NUCLEOTIDE SEQUENCE</scope>
    <source>
        <strain evidence="6">CBHHK002</strain>
    </source>
</reference>
<accession>A0AAD7E992</accession>
<evidence type="ECO:0000259" key="5">
    <source>
        <dbReference type="PROSITE" id="PS50865"/>
    </source>
</evidence>
<evidence type="ECO:0000256" key="4">
    <source>
        <dbReference type="PROSITE-ProRule" id="PRU00134"/>
    </source>
</evidence>
<dbReference type="SUPFAM" id="SSF144232">
    <property type="entry name" value="HIT/MYND zinc finger-like"/>
    <property type="match status" value="1"/>
</dbReference>
<dbReference type="PROSITE" id="PS50865">
    <property type="entry name" value="ZF_MYND_2"/>
    <property type="match status" value="1"/>
</dbReference>
<organism evidence="6 7">
    <name type="scientific">Mycena albidolilacea</name>
    <dbReference type="NCBI Taxonomy" id="1033008"/>
    <lineage>
        <taxon>Eukaryota</taxon>
        <taxon>Fungi</taxon>
        <taxon>Dikarya</taxon>
        <taxon>Basidiomycota</taxon>
        <taxon>Agaricomycotina</taxon>
        <taxon>Agaricomycetes</taxon>
        <taxon>Agaricomycetidae</taxon>
        <taxon>Agaricales</taxon>
        <taxon>Marasmiineae</taxon>
        <taxon>Mycenaceae</taxon>
        <taxon>Mycena</taxon>
    </lineage>
</organism>
<sequence>MLEDKDNEEMYRNCLPVFYVNLDPVEIPKEDNLTTDAVQGAILALDALYKMMHFDRDMSLHRDLWPRIWAWSVFLHVYRECLPPDFAKPDLWINFMRFLYCFRHSEVVDHTIGVRSLLMDSWLSLLHSSAREPSPSWYDFCRIIHDIRVYRRDNLAEILDATGGSDGFASIVLKTIKLFFPGPEKPVSELTLSVFRGLLGFLSNLENSEVIAPALISAGVVGALTSAAIACMSDEGPLHNMEVMVLKSLNVLHRLIPWHRAMCESLGAGLLRLIIHIVAIPRPLGPKETVMLQDIVVQTLPSSTVYRTVLKELDMQLQTVDVVDAMADLDVLHNFTLYGPFESFLRLAYERIAFMKTVDSQDTVSRKACDNMQCGLIDEKSKFKRCSQCKSVYYCSPDCQKIDWTHGHREACHASRAFRFKRDDLGAHNYSFMRALLHRDIMEHRYQEFPRLLDPHRLALMRQTVQKNPSHPLVTVMDYTDGKPMMRVEDVYWQREEDELCHVHWDEHISRMAHSLHGRMELHLMIVLDGPKNWRHVRRLMFSQRSDRPSFCEGLVHIFTQPEPEGKNDFERIEELRVASRNAVSIH</sequence>
<gene>
    <name evidence="6" type="ORF">DFH08DRAFT_50427</name>
</gene>